<feature type="compositionally biased region" description="Pro residues" evidence="1">
    <location>
        <begin position="8"/>
        <end position="21"/>
    </location>
</feature>
<protein>
    <recommendedName>
        <fullName evidence="6">Retrovirus-related Pol polyprotein from transposon TNT 1-94</fullName>
    </recommendedName>
</protein>
<organism evidence="4 5">
    <name type="scientific">Pisum sativum</name>
    <name type="common">Garden pea</name>
    <name type="synonym">Lathyrus oleraceus</name>
    <dbReference type="NCBI Taxonomy" id="3888"/>
    <lineage>
        <taxon>Eukaryota</taxon>
        <taxon>Viridiplantae</taxon>
        <taxon>Streptophyta</taxon>
        <taxon>Embryophyta</taxon>
        <taxon>Tracheophyta</taxon>
        <taxon>Spermatophyta</taxon>
        <taxon>Magnoliopsida</taxon>
        <taxon>eudicotyledons</taxon>
        <taxon>Gunneridae</taxon>
        <taxon>Pentapetalae</taxon>
        <taxon>rosids</taxon>
        <taxon>fabids</taxon>
        <taxon>Fabales</taxon>
        <taxon>Fabaceae</taxon>
        <taxon>Papilionoideae</taxon>
        <taxon>50 kb inversion clade</taxon>
        <taxon>NPAAA clade</taxon>
        <taxon>Hologalegina</taxon>
        <taxon>IRL clade</taxon>
        <taxon>Fabeae</taxon>
        <taxon>Lathyrus</taxon>
    </lineage>
</organism>
<feature type="compositionally biased region" description="Low complexity" evidence="1">
    <location>
        <begin position="333"/>
        <end position="368"/>
    </location>
</feature>
<dbReference type="InterPro" id="IPR057670">
    <property type="entry name" value="SH3_retrovirus"/>
</dbReference>
<dbReference type="Pfam" id="PF22936">
    <property type="entry name" value="Pol_BBD"/>
    <property type="match status" value="1"/>
</dbReference>
<accession>A0A9D4W4Z7</accession>
<dbReference type="Gramene" id="Psat06G0239700-T1">
    <property type="protein sequence ID" value="KAI5396178.1"/>
    <property type="gene ID" value="KIW84_062397"/>
</dbReference>
<evidence type="ECO:0000313" key="5">
    <source>
        <dbReference type="Proteomes" id="UP001058974"/>
    </source>
</evidence>
<dbReference type="EMBL" id="JAMSHJ010000006">
    <property type="protein sequence ID" value="KAI5396178.1"/>
    <property type="molecule type" value="Genomic_DNA"/>
</dbReference>
<evidence type="ECO:0008006" key="6">
    <source>
        <dbReference type="Google" id="ProtNLM"/>
    </source>
</evidence>
<evidence type="ECO:0000256" key="1">
    <source>
        <dbReference type="SAM" id="MobiDB-lite"/>
    </source>
</evidence>
<reference evidence="4 5" key="1">
    <citation type="journal article" date="2022" name="Nat. Genet.">
        <title>Improved pea reference genome and pan-genome highlight genomic features and evolutionary characteristics.</title>
        <authorList>
            <person name="Yang T."/>
            <person name="Liu R."/>
            <person name="Luo Y."/>
            <person name="Hu S."/>
            <person name="Wang D."/>
            <person name="Wang C."/>
            <person name="Pandey M.K."/>
            <person name="Ge S."/>
            <person name="Xu Q."/>
            <person name="Li N."/>
            <person name="Li G."/>
            <person name="Huang Y."/>
            <person name="Saxena R.K."/>
            <person name="Ji Y."/>
            <person name="Li M."/>
            <person name="Yan X."/>
            <person name="He Y."/>
            <person name="Liu Y."/>
            <person name="Wang X."/>
            <person name="Xiang C."/>
            <person name="Varshney R.K."/>
            <person name="Ding H."/>
            <person name="Gao S."/>
            <person name="Zong X."/>
        </authorList>
    </citation>
    <scope>NUCLEOTIDE SEQUENCE [LARGE SCALE GENOMIC DNA]</scope>
    <source>
        <strain evidence="4 5">cv. Zhongwan 6</strain>
    </source>
</reference>
<feature type="region of interest" description="Disordered" evidence="1">
    <location>
        <begin position="1"/>
        <end position="23"/>
    </location>
</feature>
<dbReference type="Pfam" id="PF25597">
    <property type="entry name" value="SH3_retrovirus"/>
    <property type="match status" value="1"/>
</dbReference>
<feature type="domain" description="Retrovirus-related Pol polyprotein from transposon TNT 1-94-like beta-barrel" evidence="2">
    <location>
        <begin position="70"/>
        <end position="144"/>
    </location>
</feature>
<evidence type="ECO:0000259" key="2">
    <source>
        <dbReference type="Pfam" id="PF22936"/>
    </source>
</evidence>
<evidence type="ECO:0000313" key="4">
    <source>
        <dbReference type="EMBL" id="KAI5396178.1"/>
    </source>
</evidence>
<dbReference type="InterPro" id="IPR054722">
    <property type="entry name" value="PolX-like_BBD"/>
</dbReference>
<sequence>MAEIINDQPPPPPPPTNPPAPFNAKDFVVQKGYMLDSMSKPSGSGSLAVTGKSLCSRSLTVCGNIPKNAWILDSGATNHMTFDSTLLCSYTTPSSIPYITVADDSHACVVGTGNIDLQPPFQLQSVLHVPTLSHNLISIHKLTRDLNCKVIFSTSHCVFQDLTTGQTIGIAKEKEGLYYFSDDHPKVLSSCFQSQSSSSASQIWIQHKRLGNKSPAQFMLSRFPSVPILHTLESRLFGCVAFVHVHKQYRNKLDPRAVRCIFLGNAPNKRGYKCYHPPIRKFFVSKDVTFHENVSYFTRSQSQGENISDLELESESESEFLILGPSLPRTPISVPSLEPELSPSLSLSPSSTPESEPVSVPGPSRPSVLQESAPSAPTLVYQRRSKPDLLQKQIQSPEPEASTENDSSSDDCAIFDT</sequence>
<comment type="caution">
    <text evidence="4">The sequence shown here is derived from an EMBL/GenBank/DDBJ whole genome shotgun (WGS) entry which is preliminary data.</text>
</comment>
<dbReference type="AlphaFoldDB" id="A0A9D4W4Z7"/>
<keyword evidence="5" id="KW-1185">Reference proteome</keyword>
<feature type="region of interest" description="Disordered" evidence="1">
    <location>
        <begin position="333"/>
        <end position="417"/>
    </location>
</feature>
<feature type="domain" description="Retroviral polymerase SH3-like" evidence="3">
    <location>
        <begin position="239"/>
        <end position="301"/>
    </location>
</feature>
<dbReference type="Proteomes" id="UP001058974">
    <property type="component" value="Chromosome 6"/>
</dbReference>
<proteinExistence type="predicted"/>
<gene>
    <name evidence="4" type="ORF">KIW84_062397</name>
</gene>
<name>A0A9D4W4Z7_PEA</name>
<evidence type="ECO:0000259" key="3">
    <source>
        <dbReference type="Pfam" id="PF25597"/>
    </source>
</evidence>